<proteinExistence type="predicted"/>
<protein>
    <submittedName>
        <fullName evidence="1">Uncharacterized protein</fullName>
    </submittedName>
</protein>
<accession>A0A5P2G3H9</accession>
<organism evidence="1 2">
    <name type="scientific">Rhizosphaericola mali</name>
    <dbReference type="NCBI Taxonomy" id="2545455"/>
    <lineage>
        <taxon>Bacteria</taxon>
        <taxon>Pseudomonadati</taxon>
        <taxon>Bacteroidota</taxon>
        <taxon>Chitinophagia</taxon>
        <taxon>Chitinophagales</taxon>
        <taxon>Chitinophagaceae</taxon>
        <taxon>Rhizosphaericola</taxon>
    </lineage>
</organism>
<evidence type="ECO:0000313" key="1">
    <source>
        <dbReference type="EMBL" id="QES90384.1"/>
    </source>
</evidence>
<dbReference type="Proteomes" id="UP000292424">
    <property type="component" value="Chromosome"/>
</dbReference>
<name>A0A5P2G3H9_9BACT</name>
<evidence type="ECO:0000313" key="2">
    <source>
        <dbReference type="Proteomes" id="UP000292424"/>
    </source>
</evidence>
<dbReference type="KEGG" id="arac:E0W69_017570"/>
<gene>
    <name evidence="1" type="ORF">E0W69_017570</name>
</gene>
<reference evidence="1 2" key="1">
    <citation type="submission" date="2019-09" db="EMBL/GenBank/DDBJ databases">
        <title>Complete genome sequence of Arachidicoccus sp. B3-10 isolated from apple orchard soil.</title>
        <authorList>
            <person name="Kim H.S."/>
            <person name="Han K.-I."/>
            <person name="Suh M.K."/>
            <person name="Lee K.C."/>
            <person name="Eom M.K."/>
            <person name="Kim J.-S."/>
            <person name="Kang S.W."/>
            <person name="Sin Y."/>
            <person name="Lee J.-S."/>
        </authorList>
    </citation>
    <scope>NUCLEOTIDE SEQUENCE [LARGE SCALE GENOMIC DNA]</scope>
    <source>
        <strain evidence="1 2">B3-10</strain>
    </source>
</reference>
<sequence>MPKISTIFLGISLFPLASVWSQNIKSDKIDKKTKIRTIETSEEKISNIKLLPNEGSLKDVNSIIASLFAVNSTKFLKVNWINNSYLVTNDVDSVYSVNKNSDIENLTIANFSILGRKLNMTTQMSVTRYSNTLYLHGNFDNKIEKIIIVMKDKTKLIASLDSDETKFLYQSNLLVANMIGS</sequence>
<keyword evidence="2" id="KW-1185">Reference proteome</keyword>
<dbReference type="EMBL" id="CP044016">
    <property type="protein sequence ID" value="QES90384.1"/>
    <property type="molecule type" value="Genomic_DNA"/>
</dbReference>
<dbReference type="AlphaFoldDB" id="A0A5P2G3H9"/>
<dbReference type="RefSeq" id="WP_131331366.1">
    <property type="nucleotide sequence ID" value="NZ_CP044016.1"/>
</dbReference>